<dbReference type="eggNOG" id="KOG3510">
    <property type="taxonomic scope" value="Eukaryota"/>
</dbReference>
<dbReference type="HOGENOM" id="CLU_1391820_0_0_1"/>
<dbReference type="PROSITE" id="PS50835">
    <property type="entry name" value="IG_LIKE"/>
    <property type="match status" value="1"/>
</dbReference>
<dbReference type="InterPro" id="IPR007110">
    <property type="entry name" value="Ig-like_dom"/>
</dbReference>
<keyword evidence="3" id="KW-1185">Reference proteome</keyword>
<organism evidence="2 3">
    <name type="scientific">Strigamia maritima</name>
    <name type="common">European centipede</name>
    <name type="synonym">Geophilus maritimus</name>
    <dbReference type="NCBI Taxonomy" id="126957"/>
    <lineage>
        <taxon>Eukaryota</taxon>
        <taxon>Metazoa</taxon>
        <taxon>Ecdysozoa</taxon>
        <taxon>Arthropoda</taxon>
        <taxon>Myriapoda</taxon>
        <taxon>Chilopoda</taxon>
        <taxon>Pleurostigmophora</taxon>
        <taxon>Geophilomorpha</taxon>
        <taxon>Linotaeniidae</taxon>
        <taxon>Strigamia</taxon>
    </lineage>
</organism>
<dbReference type="PhylomeDB" id="T1JHN6"/>
<protein>
    <recommendedName>
        <fullName evidence="1">Ig-like domain-containing protein</fullName>
    </recommendedName>
</protein>
<dbReference type="Pfam" id="PF07679">
    <property type="entry name" value="I-set"/>
    <property type="match status" value="1"/>
</dbReference>
<dbReference type="InterPro" id="IPR036179">
    <property type="entry name" value="Ig-like_dom_sf"/>
</dbReference>
<dbReference type="InterPro" id="IPR013098">
    <property type="entry name" value="Ig_I-set"/>
</dbReference>
<name>T1JHN6_STRMM</name>
<proteinExistence type="predicted"/>
<evidence type="ECO:0000259" key="1">
    <source>
        <dbReference type="PROSITE" id="PS50835"/>
    </source>
</evidence>
<dbReference type="STRING" id="126957.T1JHN6"/>
<reference evidence="2" key="2">
    <citation type="submission" date="2015-02" db="UniProtKB">
        <authorList>
            <consortium name="EnsemblMetazoa"/>
        </authorList>
    </citation>
    <scope>IDENTIFICATION</scope>
</reference>
<dbReference type="InterPro" id="IPR013783">
    <property type="entry name" value="Ig-like_fold"/>
</dbReference>
<evidence type="ECO:0000313" key="3">
    <source>
        <dbReference type="Proteomes" id="UP000014500"/>
    </source>
</evidence>
<dbReference type="EMBL" id="JH431948">
    <property type="status" value="NOT_ANNOTATED_CDS"/>
    <property type="molecule type" value="Genomic_DNA"/>
</dbReference>
<dbReference type="AlphaFoldDB" id="T1JHN6"/>
<feature type="domain" description="Ig-like" evidence="1">
    <location>
        <begin position="33"/>
        <end position="122"/>
    </location>
</feature>
<evidence type="ECO:0000313" key="2">
    <source>
        <dbReference type="EnsemblMetazoa" id="SMAR013367-PA"/>
    </source>
</evidence>
<dbReference type="Gene3D" id="2.60.40.10">
    <property type="entry name" value="Immunoglobulins"/>
    <property type="match status" value="1"/>
</dbReference>
<dbReference type="Proteomes" id="UP000014500">
    <property type="component" value="Unassembled WGS sequence"/>
</dbReference>
<dbReference type="SUPFAM" id="SSF48726">
    <property type="entry name" value="Immunoglobulin"/>
    <property type="match status" value="1"/>
</dbReference>
<accession>T1JHN6</accession>
<reference evidence="3" key="1">
    <citation type="submission" date="2011-05" db="EMBL/GenBank/DDBJ databases">
        <authorList>
            <person name="Richards S.R."/>
            <person name="Qu J."/>
            <person name="Jiang H."/>
            <person name="Jhangiani S.N."/>
            <person name="Agravi P."/>
            <person name="Goodspeed R."/>
            <person name="Gross S."/>
            <person name="Mandapat C."/>
            <person name="Jackson L."/>
            <person name="Mathew T."/>
            <person name="Pu L."/>
            <person name="Thornton R."/>
            <person name="Saada N."/>
            <person name="Wilczek-Boney K.B."/>
            <person name="Lee S."/>
            <person name="Kovar C."/>
            <person name="Wu Y."/>
            <person name="Scherer S.E."/>
            <person name="Worley K.C."/>
            <person name="Muzny D.M."/>
            <person name="Gibbs R."/>
        </authorList>
    </citation>
    <scope>NUCLEOTIDE SEQUENCE</scope>
    <source>
        <strain evidence="3">Brora</strain>
    </source>
</reference>
<dbReference type="OMA" id="DIHATVY"/>
<dbReference type="EnsemblMetazoa" id="SMAR013367-RA">
    <property type="protein sequence ID" value="SMAR013367-PA"/>
    <property type="gene ID" value="SMAR013367"/>
</dbReference>
<sequence>MNVESDFVKNFTFSAIPLPRKGTNMGFEDFHGPTFVQEPPTSIDFSNNTGAKLDCVARGNPAPVVQWVLLDGKRVRNVGNVRHVFENGTLYFPPFRTQEYQQDVHAAIYRCQAVNVVGTIVSRDVIDMRNRIPLETTACRIIVSLTRLPDKVSITFYSTDSNFTACWKNDQLSSCRRLDLPLPACRCFRRMDLISN</sequence>